<reference evidence="2" key="2">
    <citation type="submission" date="2020-09" db="EMBL/GenBank/DDBJ databases">
        <authorList>
            <person name="Sun Q."/>
            <person name="Zhou Y."/>
        </authorList>
    </citation>
    <scope>NUCLEOTIDE SEQUENCE</scope>
    <source>
        <strain evidence="2">CGMCC 4.7306</strain>
    </source>
</reference>
<keyword evidence="3" id="KW-1185">Reference proteome</keyword>
<proteinExistence type="predicted"/>
<reference evidence="2" key="1">
    <citation type="journal article" date="2014" name="Int. J. Syst. Evol. Microbiol.">
        <title>Complete genome sequence of Corynebacterium casei LMG S-19264T (=DSM 44701T), isolated from a smear-ripened cheese.</title>
        <authorList>
            <consortium name="US DOE Joint Genome Institute (JGI-PGF)"/>
            <person name="Walter F."/>
            <person name="Albersmeier A."/>
            <person name="Kalinowski J."/>
            <person name="Ruckert C."/>
        </authorList>
    </citation>
    <scope>NUCLEOTIDE SEQUENCE</scope>
    <source>
        <strain evidence="2">CGMCC 4.7306</strain>
    </source>
</reference>
<sequence length="78" mass="9123">MMEPDGEIAQLREQLAVEQQRTERLEHRVAELIHERSQLYNELHVHWARQKASDLTDELLRFGIDIDSEDDGGSPDRV</sequence>
<dbReference type="AlphaFoldDB" id="A0A917S9M1"/>
<evidence type="ECO:0000256" key="1">
    <source>
        <dbReference type="SAM" id="Coils"/>
    </source>
</evidence>
<comment type="caution">
    <text evidence="2">The sequence shown here is derived from an EMBL/GenBank/DDBJ whole genome shotgun (WGS) entry which is preliminary data.</text>
</comment>
<evidence type="ECO:0000313" key="3">
    <source>
        <dbReference type="Proteomes" id="UP000613840"/>
    </source>
</evidence>
<feature type="coiled-coil region" evidence="1">
    <location>
        <begin position="8"/>
        <end position="42"/>
    </location>
</feature>
<protein>
    <submittedName>
        <fullName evidence="2">Uncharacterized protein</fullName>
    </submittedName>
</protein>
<name>A0A917S9M1_9ACTN</name>
<gene>
    <name evidence="2" type="ORF">GCM10011575_25640</name>
</gene>
<dbReference type="Proteomes" id="UP000613840">
    <property type="component" value="Unassembled WGS sequence"/>
</dbReference>
<dbReference type="RefSeq" id="WP_188895722.1">
    <property type="nucleotide sequence ID" value="NZ_BMMZ01000005.1"/>
</dbReference>
<evidence type="ECO:0000313" key="2">
    <source>
        <dbReference type="EMBL" id="GGL66037.1"/>
    </source>
</evidence>
<dbReference type="EMBL" id="BMMZ01000005">
    <property type="protein sequence ID" value="GGL66037.1"/>
    <property type="molecule type" value="Genomic_DNA"/>
</dbReference>
<keyword evidence="1" id="KW-0175">Coiled coil</keyword>
<accession>A0A917S9M1</accession>
<organism evidence="2 3">
    <name type="scientific">Microlunatus endophyticus</name>
    <dbReference type="NCBI Taxonomy" id="1716077"/>
    <lineage>
        <taxon>Bacteria</taxon>
        <taxon>Bacillati</taxon>
        <taxon>Actinomycetota</taxon>
        <taxon>Actinomycetes</taxon>
        <taxon>Propionibacteriales</taxon>
        <taxon>Propionibacteriaceae</taxon>
        <taxon>Microlunatus</taxon>
    </lineage>
</organism>
<dbReference type="SUPFAM" id="SSF90257">
    <property type="entry name" value="Myosin rod fragments"/>
    <property type="match status" value="1"/>
</dbReference>